<accession>A0A2N9LCI6</accession>
<dbReference type="Proteomes" id="UP000239735">
    <property type="component" value="Unassembled WGS sequence"/>
</dbReference>
<protein>
    <recommendedName>
        <fullName evidence="1">Glycosyl hydrolase family 92 domain-containing protein</fullName>
    </recommendedName>
</protein>
<reference evidence="3" key="1">
    <citation type="submission" date="2018-02" db="EMBL/GenBank/DDBJ databases">
        <authorList>
            <person name="Hausmann B."/>
        </authorList>
    </citation>
    <scope>NUCLEOTIDE SEQUENCE [LARGE SCALE GENOMIC DNA]</scope>
    <source>
        <strain evidence="3">Peat soil MAG SbA5</strain>
    </source>
</reference>
<evidence type="ECO:0000313" key="2">
    <source>
        <dbReference type="EMBL" id="SPE21009.1"/>
    </source>
</evidence>
<evidence type="ECO:0000259" key="1">
    <source>
        <dbReference type="Pfam" id="PF07971"/>
    </source>
</evidence>
<dbReference type="InterPro" id="IPR012939">
    <property type="entry name" value="Glyco_hydro_92"/>
</dbReference>
<name>A0A2N9LCI6_9BACT</name>
<proteinExistence type="predicted"/>
<evidence type="ECO:0000313" key="3">
    <source>
        <dbReference type="Proteomes" id="UP000239735"/>
    </source>
</evidence>
<dbReference type="EMBL" id="OKRB01000086">
    <property type="protein sequence ID" value="SPE21009.1"/>
    <property type="molecule type" value="Genomic_DNA"/>
</dbReference>
<feature type="domain" description="Glycosyl hydrolase family 92" evidence="1">
    <location>
        <begin position="1"/>
        <end position="51"/>
    </location>
</feature>
<dbReference type="AlphaFoldDB" id="A0A2N9LCI6"/>
<organism evidence="2 3">
    <name type="scientific">Candidatus Sulfuritelmatomonas gaucii</name>
    <dbReference type="NCBI Taxonomy" id="2043161"/>
    <lineage>
        <taxon>Bacteria</taxon>
        <taxon>Pseudomonadati</taxon>
        <taxon>Acidobacteriota</taxon>
        <taxon>Terriglobia</taxon>
        <taxon>Terriglobales</taxon>
        <taxon>Acidobacteriaceae</taxon>
        <taxon>Candidatus Sulfuritelmatomonas</taxon>
    </lineage>
</organism>
<gene>
    <name evidence="2" type="ORF">SBA5_30216</name>
</gene>
<dbReference type="Pfam" id="PF07971">
    <property type="entry name" value="Glyco_hydro_92"/>
    <property type="match status" value="1"/>
</dbReference>
<sequence length="54" mass="5850">MEHSYFAEPAGYVGDEDHGQTGSYSVMMAMGPFEMDDGYSPNPIYEIGSPLCAP</sequence>
<dbReference type="Gene3D" id="3.30.2080.10">
    <property type="entry name" value="GH92 mannosidase domain"/>
    <property type="match status" value="1"/>
</dbReference>